<evidence type="ECO:0000313" key="2">
    <source>
        <dbReference type="EMBL" id="OGE43708.1"/>
    </source>
</evidence>
<comment type="caution">
    <text evidence="2">The sequence shown here is derived from an EMBL/GenBank/DDBJ whole genome shotgun (WGS) entry which is preliminary data.</text>
</comment>
<keyword evidence="1" id="KW-0472">Membrane</keyword>
<gene>
    <name evidence="2" type="ORF">A3B45_03410</name>
</gene>
<feature type="transmembrane region" description="Helical" evidence="1">
    <location>
        <begin position="165"/>
        <end position="192"/>
    </location>
</feature>
<proteinExistence type="predicted"/>
<organism evidence="2 3">
    <name type="scientific">Candidatus Daviesbacteria bacterium RIFCSPLOWO2_01_FULL_39_12</name>
    <dbReference type="NCBI Taxonomy" id="1797785"/>
    <lineage>
        <taxon>Bacteria</taxon>
        <taxon>Candidatus Daviesiibacteriota</taxon>
    </lineage>
</organism>
<reference evidence="2 3" key="1">
    <citation type="journal article" date="2016" name="Nat. Commun.">
        <title>Thousands of microbial genomes shed light on interconnected biogeochemical processes in an aquifer system.</title>
        <authorList>
            <person name="Anantharaman K."/>
            <person name="Brown C.T."/>
            <person name="Hug L.A."/>
            <person name="Sharon I."/>
            <person name="Castelle C.J."/>
            <person name="Probst A.J."/>
            <person name="Thomas B.C."/>
            <person name="Singh A."/>
            <person name="Wilkins M.J."/>
            <person name="Karaoz U."/>
            <person name="Brodie E.L."/>
            <person name="Williams K.H."/>
            <person name="Hubbard S.S."/>
            <person name="Banfield J.F."/>
        </authorList>
    </citation>
    <scope>NUCLEOTIDE SEQUENCE [LARGE SCALE GENOMIC DNA]</scope>
</reference>
<dbReference type="Proteomes" id="UP000178565">
    <property type="component" value="Unassembled WGS sequence"/>
</dbReference>
<evidence type="ECO:0000313" key="3">
    <source>
        <dbReference type="Proteomes" id="UP000178565"/>
    </source>
</evidence>
<keyword evidence="1" id="KW-0812">Transmembrane</keyword>
<sequence length="505" mass="58697">MTNSRLILIILLLGIIYKLIMTSGGNFLFNMDNARDLVDVREMVELKKIRLTGPTSAIEGFYNGPAWYYLLAIPYVVSDGNPYSTIILQIILWAIGGFFLLKMVSNFGKILIILIGLVWVASDYISLATVYAFNPNPLTLLSPLFIYLLFKYLQTNKLIFSILTFFLGGLFFNFEMNFGVFIPMIIFVSILFTNKLTLLKSSSFWIGLLFFILCLLPQLLFDIRHNFIMTKSVINYLSQGTSTSYNLFTRFQTITDSFFNVFSATLMNRKNLTIIILLLFIPIITKFFKQIRKNDLIIASVVYILIPFILYVFIPVTVNPWHLGGVAAILILLIGFQIKKLWEFNFFGKIIGLTLSLFLIFYSLSNISKFFLLDFGKPNMDPSLYKNEIAAIDYVYKFANGQNFKAYTYLPSVYDYPYQYLFWWYGRKIYGYIPYEYAYSPNIPQYISNKEKFIGSKTNYQGLVFLIKEPDRIKMRRAWEDDFDHILLIKKGMVGPLEVDIRKEF</sequence>
<protein>
    <submittedName>
        <fullName evidence="2">Uncharacterized protein</fullName>
    </submittedName>
</protein>
<keyword evidence="1" id="KW-1133">Transmembrane helix</keyword>
<dbReference type="AlphaFoldDB" id="A0A1F5KS01"/>
<feature type="transmembrane region" description="Helical" evidence="1">
    <location>
        <begin position="295"/>
        <end position="314"/>
    </location>
</feature>
<feature type="transmembrane region" description="Helical" evidence="1">
    <location>
        <begin position="82"/>
        <end position="101"/>
    </location>
</feature>
<dbReference type="EMBL" id="MFDM01000014">
    <property type="protein sequence ID" value="OGE43708.1"/>
    <property type="molecule type" value="Genomic_DNA"/>
</dbReference>
<feature type="transmembrane region" description="Helical" evidence="1">
    <location>
        <begin position="6"/>
        <end position="29"/>
    </location>
</feature>
<accession>A0A1F5KS01</accession>
<feature type="transmembrane region" description="Helical" evidence="1">
    <location>
        <begin position="110"/>
        <end position="131"/>
    </location>
</feature>
<evidence type="ECO:0000256" key="1">
    <source>
        <dbReference type="SAM" id="Phobius"/>
    </source>
</evidence>
<dbReference type="STRING" id="1797785.A3B45_03410"/>
<feature type="transmembrane region" description="Helical" evidence="1">
    <location>
        <begin position="204"/>
        <end position="221"/>
    </location>
</feature>
<name>A0A1F5KS01_9BACT</name>
<feature type="transmembrane region" description="Helical" evidence="1">
    <location>
        <begin position="350"/>
        <end position="372"/>
    </location>
</feature>
<feature type="transmembrane region" description="Helical" evidence="1">
    <location>
        <begin position="271"/>
        <end position="288"/>
    </location>
</feature>
<feature type="transmembrane region" description="Helical" evidence="1">
    <location>
        <begin position="320"/>
        <end position="338"/>
    </location>
</feature>